<feature type="region of interest" description="Disordered" evidence="1">
    <location>
        <begin position="353"/>
        <end position="377"/>
    </location>
</feature>
<organism evidence="2 3">
    <name type="scientific">Trichocoleus desertorum GB2-A4</name>
    <dbReference type="NCBI Taxonomy" id="2933944"/>
    <lineage>
        <taxon>Bacteria</taxon>
        <taxon>Bacillati</taxon>
        <taxon>Cyanobacteriota</taxon>
        <taxon>Cyanophyceae</taxon>
        <taxon>Leptolyngbyales</taxon>
        <taxon>Trichocoleusaceae</taxon>
        <taxon>Trichocoleus</taxon>
    </lineage>
</organism>
<proteinExistence type="predicted"/>
<reference evidence="2 3" key="1">
    <citation type="submission" date="2022-04" db="EMBL/GenBank/DDBJ databases">
        <title>Positive selection, recombination, and allopatry shape intraspecific diversity of widespread and dominant cyanobacteria.</title>
        <authorList>
            <person name="Wei J."/>
            <person name="Shu W."/>
            <person name="Hu C."/>
        </authorList>
    </citation>
    <scope>NUCLEOTIDE SEQUENCE [LARGE SCALE GENOMIC DNA]</scope>
    <source>
        <strain evidence="2 3">GB2-A4</strain>
    </source>
</reference>
<evidence type="ECO:0000256" key="1">
    <source>
        <dbReference type="SAM" id="MobiDB-lite"/>
    </source>
</evidence>
<dbReference type="Pfam" id="PF11150">
    <property type="entry name" value="DUF2927"/>
    <property type="match status" value="1"/>
</dbReference>
<comment type="caution">
    <text evidence="2">The sequence shown here is derived from an EMBL/GenBank/DDBJ whole genome shotgun (WGS) entry which is preliminary data.</text>
</comment>
<keyword evidence="3" id="KW-1185">Reference proteome</keyword>
<accession>A0ABV0J9X8</accession>
<dbReference type="RefSeq" id="WP_199299096.1">
    <property type="nucleotide sequence ID" value="NZ_JAMPKM010000009.1"/>
</dbReference>
<evidence type="ECO:0000313" key="3">
    <source>
        <dbReference type="Proteomes" id="UP001464891"/>
    </source>
</evidence>
<dbReference type="Gene3D" id="2.30.30.40">
    <property type="entry name" value="SH3 Domains"/>
    <property type="match status" value="1"/>
</dbReference>
<sequence>MTVKLSLLAAMHQMVLFALTPTAIALSVGLPSWAKPAMLQARYADSQINVRSAPSTVASLVSTGWVGDRVEVLREARGQDGANWSYVRFERTRLAGWVRSDLVQMQRSPLPVPSARSVSPLATSPAIAVRPQPSSANTTKVTTLRPKSLGLPSYTPEQISYFLEVAMGGEFGASTSRVRKWQGPVKIKVHGSPTPEDLRTLQAVVQDIEGVTEGLQLQMDQDNPNMEIYFVPESDFRRYEPNYQALNYGFFWTYWDQQNTIYNAKILISTVGVSQKERSHLIREELTQSLGLMQDSNRYPDSIFFQGWTDPTEYSEIDKALLRMLYRPEIQPGMTRSQVAQVLSQWQTANQSSAATQHLGDRAPLDFSLPTVPQIGR</sequence>
<evidence type="ECO:0000313" key="2">
    <source>
        <dbReference type="EMBL" id="MEP0818562.1"/>
    </source>
</evidence>
<dbReference type="Proteomes" id="UP001464891">
    <property type="component" value="Unassembled WGS sequence"/>
</dbReference>
<gene>
    <name evidence="2" type="ORF">NC998_15795</name>
</gene>
<name>A0ABV0J9X8_9CYAN</name>
<dbReference type="EMBL" id="JAMPKM010000009">
    <property type="protein sequence ID" value="MEP0818562.1"/>
    <property type="molecule type" value="Genomic_DNA"/>
</dbReference>
<protein>
    <submittedName>
        <fullName evidence="2">DUF2927 domain-containing protein</fullName>
    </submittedName>
</protein>
<dbReference type="InterPro" id="IPR021323">
    <property type="entry name" value="DUF2927"/>
</dbReference>